<dbReference type="Proteomes" id="UP000325030">
    <property type="component" value="Chromosome"/>
</dbReference>
<dbReference type="CDD" id="cd02440">
    <property type="entry name" value="AdoMet_MTases"/>
    <property type="match status" value="1"/>
</dbReference>
<feature type="domain" description="Methyltransferase" evidence="6">
    <location>
        <begin position="51"/>
        <end position="139"/>
    </location>
</feature>
<dbReference type="KEGG" id="step:IC006_1623"/>
<name>A0A510DVQ5_9CREN</name>
<organism evidence="7 9">
    <name type="scientific">Sulfuracidifex tepidarius</name>
    <dbReference type="NCBI Taxonomy" id="1294262"/>
    <lineage>
        <taxon>Archaea</taxon>
        <taxon>Thermoproteota</taxon>
        <taxon>Thermoprotei</taxon>
        <taxon>Sulfolobales</taxon>
        <taxon>Sulfolobaceae</taxon>
        <taxon>Sulfuracidifex</taxon>
    </lineage>
</organism>
<evidence type="ECO:0000256" key="1">
    <source>
        <dbReference type="ARBA" id="ARBA00022573"/>
    </source>
</evidence>
<evidence type="ECO:0000259" key="6">
    <source>
        <dbReference type="Pfam" id="PF13649"/>
    </source>
</evidence>
<keyword evidence="3 5" id="KW-0808">Transferase</keyword>
<dbReference type="Gene3D" id="3.40.50.150">
    <property type="entry name" value="Vaccinia Virus protein VP39"/>
    <property type="match status" value="1"/>
</dbReference>
<evidence type="ECO:0000313" key="8">
    <source>
        <dbReference type="EMBL" id="BBG27070.1"/>
    </source>
</evidence>
<dbReference type="STRING" id="1294262.GCA_001316085_00405"/>
<proteinExistence type="inferred from homology"/>
<dbReference type="InterPro" id="IPR050714">
    <property type="entry name" value="Cobalamin_biosynth_MTase"/>
</dbReference>
<dbReference type="GO" id="GO:0019251">
    <property type="term" value="P:anaerobic cobalamin biosynthetic process"/>
    <property type="evidence" value="ECO:0007669"/>
    <property type="project" value="UniProtKB-UniRule"/>
</dbReference>
<comment type="catalytic activity">
    <reaction evidence="5">
        <text>Co-precorrin-6B + S-adenosyl-L-methionine = Co-precorrin-7 + S-adenosyl-L-homocysteine + CO2</text>
        <dbReference type="Rhea" id="RHEA:36067"/>
        <dbReference type="ChEBI" id="CHEBI:16526"/>
        <dbReference type="ChEBI" id="CHEBI:57856"/>
        <dbReference type="ChEBI" id="CHEBI:59789"/>
        <dbReference type="ChEBI" id="CHEBI:70791"/>
        <dbReference type="ChEBI" id="CHEBI:72780"/>
        <dbReference type="EC" id="2.1.1.196"/>
    </reaction>
</comment>
<evidence type="ECO:0000256" key="2">
    <source>
        <dbReference type="ARBA" id="ARBA00022603"/>
    </source>
</evidence>
<reference evidence="7 9" key="2">
    <citation type="journal article" date="2020" name="Int. J. Syst. Evol. Microbiol.">
        <title>Sulfuracidifex tepidarius gen. nov., sp. nov. and transfer of Sulfolobus metallicus Huber and Stetter 1992 to the genus Sulfuracidifex as Sulfuracidifex metallicus comb. nov.</title>
        <authorList>
            <person name="Itoh T."/>
            <person name="Miura T."/>
            <person name="Sakai H.D."/>
            <person name="Kato S."/>
            <person name="Ohkuma M."/>
            <person name="Takashina T."/>
        </authorList>
    </citation>
    <scope>NUCLEOTIDE SEQUENCE [LARGE SCALE GENOMIC DNA]</scope>
    <source>
        <strain evidence="7 9">IC-006</strain>
        <strain evidence="8">IC-007</strain>
    </source>
</reference>
<dbReference type="NCBIfam" id="TIGR02469">
    <property type="entry name" value="CbiT"/>
    <property type="match status" value="1"/>
</dbReference>
<accession>A0A510E4R9</accession>
<dbReference type="Pfam" id="PF13649">
    <property type="entry name" value="Methyltransf_25"/>
    <property type="match status" value="1"/>
</dbReference>
<comment type="function">
    <text evidence="5">Catalyzes the methylation of C-15 in cobalt-precorrin-6B followed by the decarboxylation of C-12 to form cobalt-precorrin-7.</text>
</comment>
<comment type="pathway">
    <text evidence="5">Cofactor biosynthesis; adenosylcobalamin biosynthesis; cob(II)yrinate a,c-diamide from sirohydrochlorin (anaerobic route): step 8/10.</text>
</comment>
<dbReference type="GO" id="GO:0032259">
    <property type="term" value="P:methylation"/>
    <property type="evidence" value="ECO:0007669"/>
    <property type="project" value="UniProtKB-KW"/>
</dbReference>
<feature type="binding site" evidence="5">
    <location>
        <position position="102"/>
    </location>
    <ligand>
        <name>S-adenosyl-L-methionine</name>
        <dbReference type="ChEBI" id="CHEBI:59789"/>
    </ligand>
</feature>
<evidence type="ECO:0000256" key="3">
    <source>
        <dbReference type="ARBA" id="ARBA00022679"/>
    </source>
</evidence>
<evidence type="ECO:0000313" key="10">
    <source>
        <dbReference type="Proteomes" id="UP000325030"/>
    </source>
</evidence>
<dbReference type="PANTHER" id="PTHR43182">
    <property type="entry name" value="COBALT-PRECORRIN-6B C(15)-METHYLTRANSFERASE (DECARBOXYLATING)"/>
    <property type="match status" value="1"/>
</dbReference>
<dbReference type="GeneID" id="41717937"/>
<feature type="binding site" evidence="5">
    <location>
        <begin position="54"/>
        <end position="58"/>
    </location>
    <ligand>
        <name>S-adenosyl-L-methionine</name>
        <dbReference type="ChEBI" id="CHEBI:59789"/>
    </ligand>
</feature>
<evidence type="ECO:0000313" key="7">
    <source>
        <dbReference type="EMBL" id="BBG24313.1"/>
    </source>
</evidence>
<keyword evidence="1 5" id="KW-0169">Cobalamin biosynthesis</keyword>
<dbReference type="EC" id="2.1.1.196" evidence="5"/>
<dbReference type="InterPro" id="IPR041698">
    <property type="entry name" value="Methyltransf_25"/>
</dbReference>
<dbReference type="InterPro" id="IPR014008">
    <property type="entry name" value="Cbl_synth_MTase_CbiT"/>
</dbReference>
<dbReference type="AlphaFoldDB" id="A0A510DVQ5"/>
<gene>
    <name evidence="5" type="primary">cbiT</name>
    <name evidence="7" type="ORF">IC006_1623</name>
    <name evidence="8" type="ORF">IC007_1600</name>
</gene>
<keyword evidence="4 5" id="KW-0949">S-adenosyl-L-methionine</keyword>
<sequence length="199" mass="21770">MKERSSQKWEFRTPGIPDSLFLRDEEIPMTKEEIRSLVMSKLRLREDHEALDIGCGTGSVTVEMALIAKRVVGIDNNPKAVELTKANVSKFGVNVDVIQGHAPEALKDLGKFDRIFIGGGSDILEEIVMEALNHLKSGGRIVIDAILLETATRAVSLLSERAEVEVTQVTISKGMKTKNGTAMIARNPVFIISGEVNEA</sequence>
<dbReference type="InterPro" id="IPR029063">
    <property type="entry name" value="SAM-dependent_MTases_sf"/>
</dbReference>
<feature type="binding site" evidence="5">
    <location>
        <position position="30"/>
    </location>
    <ligand>
        <name>S-adenosyl-L-methionine</name>
        <dbReference type="ChEBI" id="CHEBI:59789"/>
    </ligand>
</feature>
<keyword evidence="2 5" id="KW-0489">Methyltransferase</keyword>
<dbReference type="Proteomes" id="UP000322983">
    <property type="component" value="Chromosome"/>
</dbReference>
<keyword evidence="9" id="KW-1185">Reference proteome</keyword>
<reference evidence="10" key="1">
    <citation type="submission" date="2018-09" db="EMBL/GenBank/DDBJ databases">
        <title>Complete Genome Sequencing of Sulfolobus sp. JCM 16834.</title>
        <authorList>
            <person name="Kato S."/>
            <person name="Itoh T."/>
            <person name="Ohkuma M."/>
        </authorList>
    </citation>
    <scope>NUCLEOTIDE SEQUENCE [LARGE SCALE GENOMIC DNA]</scope>
    <source>
        <strain evidence="10">IC-007</strain>
    </source>
</reference>
<dbReference type="OrthoDB" id="6027at2157"/>
<dbReference type="RefSeq" id="WP_054845030.1">
    <property type="nucleotide sequence ID" value="NZ_AP018929.1"/>
</dbReference>
<protein>
    <recommendedName>
        <fullName evidence="5">Probable cobalt-precorrin-6B C(15)-methyltransferase (decarboxylating)</fullName>
        <ecNumber evidence="5">2.1.1.196</ecNumber>
    </recommendedName>
</protein>
<evidence type="ECO:0000256" key="5">
    <source>
        <dbReference type="HAMAP-Rule" id="MF_00786"/>
    </source>
</evidence>
<dbReference type="InterPro" id="IPR023475">
    <property type="entry name" value="CbiT"/>
</dbReference>
<evidence type="ECO:0000313" key="9">
    <source>
        <dbReference type="Proteomes" id="UP000322983"/>
    </source>
</evidence>
<dbReference type="NCBIfam" id="NF001556">
    <property type="entry name" value="PRK00377.1"/>
    <property type="match status" value="1"/>
</dbReference>
<accession>A0A510DVQ5</accession>
<dbReference type="GO" id="GO:0008276">
    <property type="term" value="F:protein methyltransferase activity"/>
    <property type="evidence" value="ECO:0007669"/>
    <property type="project" value="InterPro"/>
</dbReference>
<dbReference type="HAMAP" id="MF_00786">
    <property type="entry name" value="CbiT"/>
    <property type="match status" value="1"/>
</dbReference>
<dbReference type="SUPFAM" id="SSF53335">
    <property type="entry name" value="S-adenosyl-L-methionine-dependent methyltransferases"/>
    <property type="match status" value="1"/>
</dbReference>
<comment type="similarity">
    <text evidence="5">Belongs to the methyltransferase superfamily. Archaeal-type CbiT family.</text>
</comment>
<evidence type="ECO:0000256" key="4">
    <source>
        <dbReference type="ARBA" id="ARBA00022691"/>
    </source>
</evidence>
<dbReference type="EMBL" id="AP018930">
    <property type="protein sequence ID" value="BBG27070.1"/>
    <property type="molecule type" value="Genomic_DNA"/>
</dbReference>
<dbReference type="UniPathway" id="UPA00148">
    <property type="reaction ID" value="UER00229"/>
</dbReference>
<feature type="binding site" evidence="5">
    <location>
        <position position="75"/>
    </location>
    <ligand>
        <name>S-adenosyl-L-methionine</name>
        <dbReference type="ChEBI" id="CHEBI:59789"/>
    </ligand>
</feature>
<dbReference type="EMBL" id="AP018929">
    <property type="protein sequence ID" value="BBG24313.1"/>
    <property type="molecule type" value="Genomic_DNA"/>
</dbReference>
<dbReference type="PANTHER" id="PTHR43182:SF1">
    <property type="entry name" value="COBALT-PRECORRIN-7 C(5)-METHYLTRANSFERASE"/>
    <property type="match status" value="1"/>
</dbReference>